<evidence type="ECO:0000259" key="1">
    <source>
        <dbReference type="Pfam" id="PF04326"/>
    </source>
</evidence>
<dbReference type="Gene3D" id="3.30.950.30">
    <property type="entry name" value="Schlafen, AAA domain"/>
    <property type="match status" value="1"/>
</dbReference>
<dbReference type="PANTHER" id="PTHR30595">
    <property type="entry name" value="GLPR-RELATED TRANSCRIPTIONAL REPRESSOR"/>
    <property type="match status" value="1"/>
</dbReference>
<comment type="caution">
    <text evidence="2">The sequence shown here is derived from an EMBL/GenBank/DDBJ whole genome shotgun (WGS) entry which is preliminary data.</text>
</comment>
<evidence type="ECO:0000313" key="2">
    <source>
        <dbReference type="EMBL" id="CAG4893061.1"/>
    </source>
</evidence>
<dbReference type="InterPro" id="IPR038461">
    <property type="entry name" value="Schlafen_AlbA_2_dom_sf"/>
</dbReference>
<organism evidence="2 3">
    <name type="scientific">Paraburkholderia gardini</name>
    <dbReference type="NCBI Taxonomy" id="2823469"/>
    <lineage>
        <taxon>Bacteria</taxon>
        <taxon>Pseudomonadati</taxon>
        <taxon>Pseudomonadota</taxon>
        <taxon>Betaproteobacteria</taxon>
        <taxon>Burkholderiales</taxon>
        <taxon>Burkholderiaceae</taxon>
        <taxon>Paraburkholderia</taxon>
    </lineage>
</organism>
<reference evidence="2 3" key="1">
    <citation type="submission" date="2021-04" db="EMBL/GenBank/DDBJ databases">
        <authorList>
            <person name="Vanwijnsberghe S."/>
        </authorList>
    </citation>
    <scope>NUCLEOTIDE SEQUENCE [LARGE SCALE GENOMIC DNA]</scope>
    <source>
        <strain evidence="2 3">LMG 32171</strain>
    </source>
</reference>
<feature type="domain" description="Schlafen AlbA-2" evidence="1">
    <location>
        <begin position="21"/>
        <end position="148"/>
    </location>
</feature>
<dbReference type="Proteomes" id="UP000789752">
    <property type="component" value="Unassembled WGS sequence"/>
</dbReference>
<dbReference type="PANTHER" id="PTHR30595:SF6">
    <property type="entry name" value="SCHLAFEN ALBA-2 DOMAIN-CONTAINING PROTEIN"/>
    <property type="match status" value="1"/>
</dbReference>
<dbReference type="Pfam" id="PF04326">
    <property type="entry name" value="SLFN_AlbA_2"/>
    <property type="match status" value="1"/>
</dbReference>
<sequence length="312" mass="35033">MGRTVYETIEDIQALRDVVAESVNLEFKAGAKLENMSDRARTDLIADVTAFANAGGGTLIYGLGEVQRDAKSYAGEISPVRDARVTQDRLREIIVSNTDPVLRGFTITHIPADGGSIFVVKVEEGDTAYQNTCDRRYYSRIDASAQPMHGFAIRDVMNRRTRPHVTASFKTVPRGARGDQREYVLVGDLKNEGNLTAHHWALRVAIPDVIGTHEGQLLQHMRGHGKGRIEGLGYSWYRYLSERSDGRSLRILPGETLNLRENFHETAQLVLRVGSPDQQRIMDRAPAVYWELFVDDAARQKGELPYADWCDF</sequence>
<gene>
    <name evidence="2" type="ORF">R54767_01457</name>
</gene>
<evidence type="ECO:0000313" key="3">
    <source>
        <dbReference type="Proteomes" id="UP000789752"/>
    </source>
</evidence>
<protein>
    <recommendedName>
        <fullName evidence="1">Schlafen AlbA-2 domain-containing protein</fullName>
    </recommendedName>
</protein>
<proteinExistence type="predicted"/>
<dbReference type="InterPro" id="IPR007421">
    <property type="entry name" value="Schlafen_AlbA_2_dom"/>
</dbReference>
<dbReference type="RefSeq" id="WP_228976492.1">
    <property type="nucleotide sequence ID" value="NZ_CAJQYY010000007.1"/>
</dbReference>
<name>A0ABN7QGH8_9BURK</name>
<dbReference type="EMBL" id="CAJQYY010000007">
    <property type="protein sequence ID" value="CAG4893061.1"/>
    <property type="molecule type" value="Genomic_DNA"/>
</dbReference>
<keyword evidence="3" id="KW-1185">Reference proteome</keyword>
<accession>A0ABN7QGH8</accession>